<accession>A0A4Y2WU97</accession>
<dbReference type="Proteomes" id="UP000499080">
    <property type="component" value="Unassembled WGS sequence"/>
</dbReference>
<comment type="caution">
    <text evidence="1">The sequence shown here is derived from an EMBL/GenBank/DDBJ whole genome shotgun (WGS) entry which is preliminary data.</text>
</comment>
<evidence type="ECO:0000313" key="2">
    <source>
        <dbReference type="Proteomes" id="UP000499080"/>
    </source>
</evidence>
<gene>
    <name evidence="1" type="ORF">AVEN_6430_1</name>
</gene>
<protein>
    <submittedName>
        <fullName evidence="1">Uncharacterized protein</fullName>
    </submittedName>
</protein>
<evidence type="ECO:0000313" key="1">
    <source>
        <dbReference type="EMBL" id="GBO41055.1"/>
    </source>
</evidence>
<proteinExistence type="predicted"/>
<sequence>MGMVSMMVNMSIISPYYAQFSQSLNAEYQSSLTDPVNEYTIIKQCPPVLGTGEGPTGCNCRRYYSHDAQAGSVLWGSVIVNLLTSPGKPRIYLKRVILHQLQCSNGAPFFMGTGPALQQAKVSTDCKPNLELTS</sequence>
<reference evidence="1 2" key="1">
    <citation type="journal article" date="2019" name="Sci. Rep.">
        <title>Orb-weaving spider Araneus ventricosus genome elucidates the spidroin gene catalogue.</title>
        <authorList>
            <person name="Kono N."/>
            <person name="Nakamura H."/>
            <person name="Ohtoshi R."/>
            <person name="Moran D.A.P."/>
            <person name="Shinohara A."/>
            <person name="Yoshida Y."/>
            <person name="Fujiwara M."/>
            <person name="Mori M."/>
            <person name="Tomita M."/>
            <person name="Arakawa K."/>
        </authorList>
    </citation>
    <scope>NUCLEOTIDE SEQUENCE [LARGE SCALE GENOMIC DNA]</scope>
</reference>
<name>A0A4Y2WU97_ARAVE</name>
<organism evidence="1 2">
    <name type="scientific">Araneus ventricosus</name>
    <name type="common">Orbweaver spider</name>
    <name type="synonym">Epeira ventricosa</name>
    <dbReference type="NCBI Taxonomy" id="182803"/>
    <lineage>
        <taxon>Eukaryota</taxon>
        <taxon>Metazoa</taxon>
        <taxon>Ecdysozoa</taxon>
        <taxon>Arthropoda</taxon>
        <taxon>Chelicerata</taxon>
        <taxon>Arachnida</taxon>
        <taxon>Araneae</taxon>
        <taxon>Araneomorphae</taxon>
        <taxon>Entelegynae</taxon>
        <taxon>Araneoidea</taxon>
        <taxon>Araneidae</taxon>
        <taxon>Araneus</taxon>
    </lineage>
</organism>
<dbReference type="EMBL" id="BGPR01066523">
    <property type="protein sequence ID" value="GBO41055.1"/>
    <property type="molecule type" value="Genomic_DNA"/>
</dbReference>
<keyword evidence="2" id="KW-1185">Reference proteome</keyword>
<dbReference type="AlphaFoldDB" id="A0A4Y2WU97"/>